<evidence type="ECO:0000313" key="2">
    <source>
        <dbReference type="Proteomes" id="UP001153076"/>
    </source>
</evidence>
<dbReference type="PANTHER" id="PTHR33710:SF64">
    <property type="entry name" value="ENDONUCLEASE_EXONUCLEASE_PHOSPHATASE DOMAIN-CONTAINING PROTEIN"/>
    <property type="match status" value="1"/>
</dbReference>
<name>A0A9Q1Q564_9CARY</name>
<comment type="caution">
    <text evidence="1">The sequence shown here is derived from an EMBL/GenBank/DDBJ whole genome shotgun (WGS) entry which is preliminary data.</text>
</comment>
<dbReference type="AlphaFoldDB" id="A0A9Q1Q564"/>
<dbReference type="OrthoDB" id="1742302at2759"/>
<dbReference type="Proteomes" id="UP001153076">
    <property type="component" value="Unassembled WGS sequence"/>
</dbReference>
<dbReference type="InterPro" id="IPR036691">
    <property type="entry name" value="Endo/exonu/phosph_ase_sf"/>
</dbReference>
<proteinExistence type="predicted"/>
<dbReference type="PANTHER" id="PTHR33710">
    <property type="entry name" value="BNAC02G09200D PROTEIN"/>
    <property type="match status" value="1"/>
</dbReference>
<gene>
    <name evidence="1" type="ORF">Cgig2_016240</name>
</gene>
<organism evidence="1 2">
    <name type="scientific">Carnegiea gigantea</name>
    <dbReference type="NCBI Taxonomy" id="171969"/>
    <lineage>
        <taxon>Eukaryota</taxon>
        <taxon>Viridiplantae</taxon>
        <taxon>Streptophyta</taxon>
        <taxon>Embryophyta</taxon>
        <taxon>Tracheophyta</taxon>
        <taxon>Spermatophyta</taxon>
        <taxon>Magnoliopsida</taxon>
        <taxon>eudicotyledons</taxon>
        <taxon>Gunneridae</taxon>
        <taxon>Pentapetalae</taxon>
        <taxon>Caryophyllales</taxon>
        <taxon>Cactineae</taxon>
        <taxon>Cactaceae</taxon>
        <taxon>Cactoideae</taxon>
        <taxon>Echinocereeae</taxon>
        <taxon>Carnegiea</taxon>
    </lineage>
</organism>
<accession>A0A9Q1Q564</accession>
<dbReference type="Gene3D" id="3.60.10.10">
    <property type="entry name" value="Endonuclease/exonuclease/phosphatase"/>
    <property type="match status" value="1"/>
</dbReference>
<keyword evidence="2" id="KW-1185">Reference proteome</keyword>
<reference evidence="1" key="1">
    <citation type="submission" date="2022-04" db="EMBL/GenBank/DDBJ databases">
        <title>Carnegiea gigantea Genome sequencing and assembly v2.</title>
        <authorList>
            <person name="Copetti D."/>
            <person name="Sanderson M.J."/>
            <person name="Burquez A."/>
            <person name="Wojciechowski M.F."/>
        </authorList>
    </citation>
    <scope>NUCLEOTIDE SEQUENCE</scope>
    <source>
        <strain evidence="1">SGP5-SGP5p</strain>
        <tissue evidence="1">Aerial part</tissue>
    </source>
</reference>
<dbReference type="SUPFAM" id="SSF56219">
    <property type="entry name" value="DNase I-like"/>
    <property type="match status" value="1"/>
</dbReference>
<sequence length="176" mass="20185">MVEIKGGGGTAWFFYAMYTSPDSSQRRLLWDELTTLAASIDNSWLLAGDFNDTVSIEERHSGSLDMQRRCDRFKHWIANNALIDLGYSGPKFTCMRGNTARTRQDARLDRALYNMSHENFKDFVASNWNQQWPIVSLLKEFVGKLQAWNQEASKALTTFSLGDKKASNIWQDDNLM</sequence>
<dbReference type="EMBL" id="JAKOGI010000888">
    <property type="protein sequence ID" value="KAJ8429508.1"/>
    <property type="molecule type" value="Genomic_DNA"/>
</dbReference>
<evidence type="ECO:0000313" key="1">
    <source>
        <dbReference type="EMBL" id="KAJ8429508.1"/>
    </source>
</evidence>
<protein>
    <recommendedName>
        <fullName evidence="3">Endonuclease/exonuclease/phosphatase domain-containing protein</fullName>
    </recommendedName>
</protein>
<evidence type="ECO:0008006" key="3">
    <source>
        <dbReference type="Google" id="ProtNLM"/>
    </source>
</evidence>